<dbReference type="RefSeq" id="WP_073588423.1">
    <property type="nucleotide sequence ID" value="NZ_FRFD01000005.1"/>
</dbReference>
<evidence type="ECO:0000259" key="1">
    <source>
        <dbReference type="Pfam" id="PF24032"/>
    </source>
</evidence>
<dbReference type="Pfam" id="PF24032">
    <property type="entry name" value="YQBQ"/>
    <property type="match status" value="1"/>
</dbReference>
<dbReference type="InterPro" id="IPR056937">
    <property type="entry name" value="YqbQ/XkdQ"/>
</dbReference>
<protein>
    <recommendedName>
        <fullName evidence="1">YqbQ/XkdQ domain-containing protein</fullName>
    </recommendedName>
</protein>
<gene>
    <name evidence="2" type="ORF">SAMN02745217_01695</name>
</gene>
<organism evidence="2 3">
    <name type="scientific">Anaerocolumna xylanovorans DSM 12503</name>
    <dbReference type="NCBI Taxonomy" id="1121345"/>
    <lineage>
        <taxon>Bacteria</taxon>
        <taxon>Bacillati</taxon>
        <taxon>Bacillota</taxon>
        <taxon>Clostridia</taxon>
        <taxon>Lachnospirales</taxon>
        <taxon>Lachnospiraceae</taxon>
        <taxon>Anaerocolumna</taxon>
    </lineage>
</organism>
<keyword evidence="3" id="KW-1185">Reference proteome</keyword>
<proteinExistence type="predicted"/>
<reference evidence="2 3" key="1">
    <citation type="submission" date="2016-12" db="EMBL/GenBank/DDBJ databases">
        <authorList>
            <person name="Song W.-J."/>
            <person name="Kurnit D.M."/>
        </authorList>
    </citation>
    <scope>NUCLEOTIDE SEQUENCE [LARGE SCALE GENOMIC DNA]</scope>
    <source>
        <strain evidence="2 3">DSM 12503</strain>
    </source>
</reference>
<accession>A0A1M7Y665</accession>
<dbReference type="EMBL" id="FRFD01000005">
    <property type="protein sequence ID" value="SHO48143.1"/>
    <property type="molecule type" value="Genomic_DNA"/>
</dbReference>
<feature type="domain" description="YqbQ/XkdQ" evidence="1">
    <location>
        <begin position="22"/>
        <end position="311"/>
    </location>
</feature>
<dbReference type="OrthoDB" id="1698671at2"/>
<name>A0A1M7Y665_9FIRM</name>
<dbReference type="STRING" id="1121345.SAMN02745217_01695"/>
<sequence length="313" mass="35896">MINFIIKTGDKVYDISELVTKISFQETLNEGCSKLEFTYIKKELDIKNGSIVRFIYNSVGIFQGRVFKISRGRDQEISVTAYDQLRYCKAKDTLFLKEDTASTLTHKMCNYFHLTKGTIAEAGFVLPVGVQEDKTWLDIIYSAISDTLKAKGKWYVLRDEFGKITLREIGDLKLNLILGDASLCYDYKYEKSIDDEFYNMIKLVTVDEEAKKSNVEVVKDDKSIYTYGFLQYFEKVDKNYSSAQVKKMADSLLGLYNREAESVSLECLGNTKIRVGTSFDGYIKDIGLNKRLIVKSVTHQFLPHHTMSLEVMI</sequence>
<dbReference type="Proteomes" id="UP000184612">
    <property type="component" value="Unassembled WGS sequence"/>
</dbReference>
<evidence type="ECO:0000313" key="2">
    <source>
        <dbReference type="EMBL" id="SHO48143.1"/>
    </source>
</evidence>
<dbReference type="AlphaFoldDB" id="A0A1M7Y665"/>
<evidence type="ECO:0000313" key="3">
    <source>
        <dbReference type="Proteomes" id="UP000184612"/>
    </source>
</evidence>